<proteinExistence type="predicted"/>
<comment type="caution">
    <text evidence="5">The sequence shown here is derived from an EMBL/GenBank/DDBJ whole genome shotgun (WGS) entry which is preliminary data.</text>
</comment>
<evidence type="ECO:0000313" key="6">
    <source>
        <dbReference type="Proteomes" id="UP001501710"/>
    </source>
</evidence>
<feature type="domain" description="Glycosyltransferase subfamily 4-like N-terminal" evidence="4">
    <location>
        <begin position="28"/>
        <end position="229"/>
    </location>
</feature>
<accession>A0ABP8C4Y4</accession>
<feature type="compositionally biased region" description="Low complexity" evidence="3">
    <location>
        <begin position="324"/>
        <end position="344"/>
    </location>
</feature>
<dbReference type="InterPro" id="IPR028098">
    <property type="entry name" value="Glyco_trans_4-like_N"/>
</dbReference>
<keyword evidence="2" id="KW-0808">Transferase</keyword>
<dbReference type="SUPFAM" id="SSF53756">
    <property type="entry name" value="UDP-Glycosyltransferase/glycogen phosphorylase"/>
    <property type="match status" value="1"/>
</dbReference>
<organism evidence="5 6">
    <name type="scientific">Actinomadura meridiana</name>
    <dbReference type="NCBI Taxonomy" id="559626"/>
    <lineage>
        <taxon>Bacteria</taxon>
        <taxon>Bacillati</taxon>
        <taxon>Actinomycetota</taxon>
        <taxon>Actinomycetes</taxon>
        <taxon>Streptosporangiales</taxon>
        <taxon>Thermomonosporaceae</taxon>
        <taxon>Actinomadura</taxon>
    </lineage>
</organism>
<evidence type="ECO:0000256" key="2">
    <source>
        <dbReference type="ARBA" id="ARBA00022679"/>
    </source>
</evidence>
<sequence>MGNRRPRLLYLAFYFPPSRASGVYRPRATANLLVEKGWDVTVFAAPLPFLRDAIGSFDEKLLDSVDPRINVVRPNLNQFMWKRDVRDFSRFRGTFPHLAHWMYNWGQKHVFPENYSSWARASVRRALRLHARKRFDVVLATGNPFASFAAAYLFNRLTRTPYIVDNRDAWTLDLFSEEPAFEDGHPAYSWERRVLKSASNAVFVNEALRSWHAERYPRVADRMLVVPNGWDSDTLVGAPEPPAKIRDGQEERRPRFSYVGTLTGKQPIEAMIDGFGRAREHPDLAGAQLDLHGYLGFFKGADVNLLHRLTSRPDEPAEAEQSEQGEQNQETEQGQEAAQSQEAAPVSPDKQETVSEQGGQDLAPGVNYCGPVSKTELFEVYRNSDVLVFLAGGARYVTSGKIFEYMAAGRPIVSVHASGSAAEEVLRDYPLWFNPGGLEPEAIAASMVEAAKAAAGLDQRQIAEAYEYAKRFERTASLEPLVRRLNELAARRGADVE</sequence>
<dbReference type="Proteomes" id="UP001501710">
    <property type="component" value="Unassembled WGS sequence"/>
</dbReference>
<gene>
    <name evidence="5" type="ORF">GCM10022254_36920</name>
</gene>
<evidence type="ECO:0000256" key="3">
    <source>
        <dbReference type="SAM" id="MobiDB-lite"/>
    </source>
</evidence>
<dbReference type="Pfam" id="PF13692">
    <property type="entry name" value="Glyco_trans_1_4"/>
    <property type="match status" value="1"/>
</dbReference>
<dbReference type="Pfam" id="PF13579">
    <property type="entry name" value="Glyco_trans_4_4"/>
    <property type="match status" value="1"/>
</dbReference>
<keyword evidence="6" id="KW-1185">Reference proteome</keyword>
<evidence type="ECO:0000259" key="4">
    <source>
        <dbReference type="Pfam" id="PF13579"/>
    </source>
</evidence>
<dbReference type="EMBL" id="BAABAS010000007">
    <property type="protein sequence ID" value="GAA4233751.1"/>
    <property type="molecule type" value="Genomic_DNA"/>
</dbReference>
<dbReference type="Gene3D" id="3.40.50.2000">
    <property type="entry name" value="Glycogen Phosphorylase B"/>
    <property type="match status" value="2"/>
</dbReference>
<dbReference type="PANTHER" id="PTHR12526">
    <property type="entry name" value="GLYCOSYLTRANSFERASE"/>
    <property type="match status" value="1"/>
</dbReference>
<name>A0ABP8C4Y4_9ACTN</name>
<keyword evidence="1" id="KW-0328">Glycosyltransferase</keyword>
<evidence type="ECO:0000313" key="5">
    <source>
        <dbReference type="EMBL" id="GAA4233751.1"/>
    </source>
</evidence>
<protein>
    <recommendedName>
        <fullName evidence="4">Glycosyltransferase subfamily 4-like N-terminal domain-containing protein</fullName>
    </recommendedName>
</protein>
<reference evidence="6" key="1">
    <citation type="journal article" date="2019" name="Int. J. Syst. Evol. Microbiol.">
        <title>The Global Catalogue of Microorganisms (GCM) 10K type strain sequencing project: providing services to taxonomists for standard genome sequencing and annotation.</title>
        <authorList>
            <consortium name="The Broad Institute Genomics Platform"/>
            <consortium name="The Broad Institute Genome Sequencing Center for Infectious Disease"/>
            <person name="Wu L."/>
            <person name="Ma J."/>
        </authorList>
    </citation>
    <scope>NUCLEOTIDE SEQUENCE [LARGE SCALE GENOMIC DNA]</scope>
    <source>
        <strain evidence="6">JCM 17440</strain>
    </source>
</reference>
<dbReference type="RefSeq" id="WP_344898167.1">
    <property type="nucleotide sequence ID" value="NZ_BAABAS010000007.1"/>
</dbReference>
<feature type="region of interest" description="Disordered" evidence="3">
    <location>
        <begin position="313"/>
        <end position="365"/>
    </location>
</feature>
<evidence type="ECO:0000256" key="1">
    <source>
        <dbReference type="ARBA" id="ARBA00022676"/>
    </source>
</evidence>